<dbReference type="PANTHER" id="PTHR43135">
    <property type="entry name" value="ALPHA-D-RIBOSE 1-METHYLPHOSPHONATE 5-TRIPHOSPHATE DIPHOSPHATASE"/>
    <property type="match status" value="1"/>
</dbReference>
<comment type="caution">
    <text evidence="2">The sequence shown here is derived from an EMBL/GenBank/DDBJ whole genome shotgun (WGS) entry which is preliminary data.</text>
</comment>
<sequence length="422" mass="47231">MNKKYQVLRCGRLYDGVTQEWKSGQSILVEDHLIAEVGSEISVPEGADIIDLTDCQVTPGMIDAHMHMDYFDWHTVREEVYTQSEEAKTLAIARCAEKALRRGFTTVRHVGGITSNGYGVLDVKRAIERGYFPGSRIVAAPMFLCSAGSHGDLSQGFAKNPLLSQKLQQERLTLGVGKDYFVNAVREQVKYGSDFLKIMATGGFFTPYDTPVQQQLNDEELKAIMDTAHALGKTVTAHVYTNELMQKLIAFGIDGMEHGSLMNRETAQLIEEKGLYLVPTFCPYEEAVHYDPEEIKKKQPEFRKKLELYKDALQAGREVICSSKIRLGYGTDFVANHQNYESGYEYEAWLNSGMKPFDALKAATSVNAGILQLSDQIGTLEPGKLADISAWKRDLMHDTKALLDCAFVMKEGKVYETESCLE</sequence>
<dbReference type="InterPro" id="IPR051781">
    <property type="entry name" value="Metallo-dep_Hydrolase"/>
</dbReference>
<dbReference type="EMBL" id="JBBMFJ010000002">
    <property type="protein sequence ID" value="MEQ2561872.1"/>
    <property type="molecule type" value="Genomic_DNA"/>
</dbReference>
<dbReference type="InterPro" id="IPR011059">
    <property type="entry name" value="Metal-dep_hydrolase_composite"/>
</dbReference>
<dbReference type="PANTHER" id="PTHR43135:SF3">
    <property type="entry name" value="ALPHA-D-RIBOSE 1-METHYLPHOSPHONATE 5-TRIPHOSPHATE DIPHOSPHATASE"/>
    <property type="match status" value="1"/>
</dbReference>
<evidence type="ECO:0000313" key="3">
    <source>
        <dbReference type="Proteomes" id="UP001437460"/>
    </source>
</evidence>
<evidence type="ECO:0000313" key="2">
    <source>
        <dbReference type="EMBL" id="MEQ2561872.1"/>
    </source>
</evidence>
<dbReference type="InterPro" id="IPR057744">
    <property type="entry name" value="OTAase-like"/>
</dbReference>
<accession>A0ABV1HJ74</accession>
<dbReference type="SUPFAM" id="SSF51338">
    <property type="entry name" value="Composite domain of metallo-dependent hydrolases"/>
    <property type="match status" value="1"/>
</dbReference>
<feature type="domain" description="Amidohydrolase-related" evidence="1">
    <location>
        <begin position="57"/>
        <end position="413"/>
    </location>
</feature>
<dbReference type="Gene3D" id="2.30.40.10">
    <property type="entry name" value="Urease, subunit C, domain 1"/>
    <property type="match status" value="1"/>
</dbReference>
<proteinExistence type="predicted"/>
<dbReference type="Pfam" id="PF01979">
    <property type="entry name" value="Amidohydro_1"/>
    <property type="match status" value="1"/>
</dbReference>
<organism evidence="2 3">
    <name type="scientific">Ventrimonas faecis</name>
    <dbReference type="NCBI Taxonomy" id="3133170"/>
    <lineage>
        <taxon>Bacteria</taxon>
        <taxon>Bacillati</taxon>
        <taxon>Bacillota</taxon>
        <taxon>Clostridia</taxon>
        <taxon>Lachnospirales</taxon>
        <taxon>Lachnospiraceae</taxon>
        <taxon>Ventrimonas</taxon>
    </lineage>
</organism>
<reference evidence="2 3" key="1">
    <citation type="submission" date="2024-03" db="EMBL/GenBank/DDBJ databases">
        <title>Human intestinal bacterial collection.</title>
        <authorList>
            <person name="Pauvert C."/>
            <person name="Hitch T.C.A."/>
            <person name="Clavel T."/>
        </authorList>
    </citation>
    <scope>NUCLEOTIDE SEQUENCE [LARGE SCALE GENOMIC DNA]</scope>
    <source>
        <strain evidence="2 3">CLA-AP-H27</strain>
    </source>
</reference>
<dbReference type="Gene3D" id="3.20.20.140">
    <property type="entry name" value="Metal-dependent hydrolases"/>
    <property type="match status" value="1"/>
</dbReference>
<protein>
    <submittedName>
        <fullName evidence="2">Amidohydrolase family protein</fullName>
    </submittedName>
</protein>
<dbReference type="InterPro" id="IPR032466">
    <property type="entry name" value="Metal_Hydrolase"/>
</dbReference>
<name>A0ABV1HJ74_9FIRM</name>
<dbReference type="SUPFAM" id="SSF51556">
    <property type="entry name" value="Metallo-dependent hydrolases"/>
    <property type="match status" value="1"/>
</dbReference>
<gene>
    <name evidence="2" type="ORF">WMO41_01525</name>
</gene>
<dbReference type="CDD" id="cd01299">
    <property type="entry name" value="Met_dep_hydrolase_A"/>
    <property type="match status" value="1"/>
</dbReference>
<dbReference type="InterPro" id="IPR006680">
    <property type="entry name" value="Amidohydro-rel"/>
</dbReference>
<evidence type="ECO:0000259" key="1">
    <source>
        <dbReference type="Pfam" id="PF01979"/>
    </source>
</evidence>
<keyword evidence="3" id="KW-1185">Reference proteome</keyword>
<dbReference type="Proteomes" id="UP001437460">
    <property type="component" value="Unassembled WGS sequence"/>
</dbReference>
<dbReference type="RefSeq" id="WP_349228308.1">
    <property type="nucleotide sequence ID" value="NZ_JBBMFJ010000002.1"/>
</dbReference>